<gene>
    <name evidence="3" type="ORF">GSBLH_T00006413001</name>
</gene>
<feature type="region of interest" description="Disordered" evidence="1">
    <location>
        <begin position="1"/>
        <end position="72"/>
    </location>
</feature>
<evidence type="ECO:0000256" key="1">
    <source>
        <dbReference type="SAM" id="MobiDB-lite"/>
    </source>
</evidence>
<dbReference type="Pfam" id="PF00910">
    <property type="entry name" value="RNA_helicase"/>
    <property type="match status" value="1"/>
</dbReference>
<protein>
    <recommendedName>
        <fullName evidence="2">Helicase superfamily 3 single-stranded DNA/RNA virus domain-containing protein</fullName>
    </recommendedName>
</protein>
<reference evidence="3" key="1">
    <citation type="submission" date="2010-02" db="EMBL/GenBank/DDBJ databases">
        <title>Sequencing and annotation of the Blastocystis hominis genome.</title>
        <authorList>
            <person name="Wincker P."/>
        </authorList>
    </citation>
    <scope>NUCLEOTIDE SEQUENCE</scope>
    <source>
        <strain evidence="3">Singapore isolate B</strain>
    </source>
</reference>
<dbReference type="InParanoid" id="D8M284"/>
<dbReference type="InterPro" id="IPR000605">
    <property type="entry name" value="Helicase_SF3_ssDNA/RNA_vir"/>
</dbReference>
<evidence type="ECO:0000313" key="3">
    <source>
        <dbReference type="EMBL" id="CBK22173.2"/>
    </source>
</evidence>
<dbReference type="EMBL" id="FN668647">
    <property type="protein sequence ID" value="CBK22173.2"/>
    <property type="molecule type" value="Genomic_DNA"/>
</dbReference>
<evidence type="ECO:0000259" key="2">
    <source>
        <dbReference type="Pfam" id="PF00910"/>
    </source>
</evidence>
<dbReference type="GO" id="GO:0003723">
    <property type="term" value="F:RNA binding"/>
    <property type="evidence" value="ECO:0007669"/>
    <property type="project" value="InterPro"/>
</dbReference>
<sequence length="463" mass="54844">MSDSDLLLTPKNRTDSDLDLLLSGNKDSDLDSPVLAILPRGPNGHLAAPASPRKVTELPEHQPVPEPSDVDFEDPILQQEDENWEQAREADYSQPMGENKHRWWKVTWFPDFIETDMTRNKIMQFVDHMKYIMQKLLLLTNIICCIIGIEICPKTGKLHTHILLGFKDSVRYKTIKNILQYAQIRHLLTDQAILFWYDYVVKAFSKIDHPSRVMMWGADEIAKRRAKVQRSQKRSHREMFFDNQRAIEEGRFDDIDPLFRFDHMSKINQWYVNHHQPAAPLDYDRLVFIWGRPGVGKTSLFSRNMDPSVIYWKNPEVKWWLGYKDQPIVIIDEIVPETFRARHINWNLLGDRTEIFVEIKGGQVLLKAKWIIVISNYSLDELCSYPRRGLNETMKHTFKRRCGNDEEGYRMYKFPSEPRANNGDRWEVSRRVKEIWKGWYSYIRPYFRDLLPEDELQDQIDTE</sequence>
<feature type="domain" description="Helicase superfamily 3 single-stranded DNA/RNA virus" evidence="2">
    <location>
        <begin position="287"/>
        <end position="337"/>
    </location>
</feature>
<dbReference type="SUPFAM" id="SSF52540">
    <property type="entry name" value="P-loop containing nucleoside triphosphate hydrolases"/>
    <property type="match status" value="1"/>
</dbReference>
<dbReference type="GO" id="GO:0003724">
    <property type="term" value="F:RNA helicase activity"/>
    <property type="evidence" value="ECO:0007669"/>
    <property type="project" value="InterPro"/>
</dbReference>
<evidence type="ECO:0000313" key="4">
    <source>
        <dbReference type="Proteomes" id="UP000008312"/>
    </source>
</evidence>
<dbReference type="InterPro" id="IPR027417">
    <property type="entry name" value="P-loop_NTPase"/>
</dbReference>
<proteinExistence type="predicted"/>
<keyword evidence="4" id="KW-1185">Reference proteome</keyword>
<dbReference type="OrthoDB" id="5863943at2759"/>
<accession>D8M284</accession>
<dbReference type="Gene3D" id="3.40.1310.20">
    <property type="match status" value="1"/>
</dbReference>
<dbReference type="AlphaFoldDB" id="D8M284"/>
<organism evidence="3">
    <name type="scientific">Blastocystis hominis</name>
    <dbReference type="NCBI Taxonomy" id="12968"/>
    <lineage>
        <taxon>Eukaryota</taxon>
        <taxon>Sar</taxon>
        <taxon>Stramenopiles</taxon>
        <taxon>Bigyra</taxon>
        <taxon>Opalozoa</taxon>
        <taxon>Opalinata</taxon>
        <taxon>Blastocystidae</taxon>
        <taxon>Blastocystis</taxon>
    </lineage>
</organism>
<name>D8M284_BLAHO</name>
<dbReference type="Proteomes" id="UP000008312">
    <property type="component" value="Unassembled WGS sequence"/>
</dbReference>
<dbReference type="GeneID" id="24922537"/>
<dbReference type="RefSeq" id="XP_012896221.1">
    <property type="nucleotide sequence ID" value="XM_013040767.1"/>
</dbReference>